<gene>
    <name evidence="3" type="ORF">P0O24_00860</name>
</gene>
<protein>
    <submittedName>
        <fullName evidence="3">Winged helix-turn-helix domain-containing protein</fullName>
    </submittedName>
</protein>
<dbReference type="Gene3D" id="1.10.10.10">
    <property type="entry name" value="Winged helix-like DNA-binding domain superfamily/Winged helix DNA-binding domain"/>
    <property type="match status" value="1"/>
</dbReference>
<dbReference type="InterPro" id="IPR016490">
    <property type="entry name" value="Tscrpt_reg_HTH_AF0396-typ3"/>
</dbReference>
<dbReference type="SUPFAM" id="SSF46785">
    <property type="entry name" value="Winged helix' DNA-binding domain"/>
    <property type="match status" value="1"/>
</dbReference>
<comment type="caution">
    <text evidence="3">The sequence shown here is derived from an EMBL/GenBank/DDBJ whole genome shotgun (WGS) entry which is preliminary data.</text>
</comment>
<dbReference type="InterPro" id="IPR013561">
    <property type="entry name" value="FilR1_middle_dom"/>
</dbReference>
<proteinExistence type="predicted"/>
<evidence type="ECO:0000259" key="2">
    <source>
        <dbReference type="Pfam" id="PF08350"/>
    </source>
</evidence>
<feature type="domain" description="HTH arsR-type" evidence="1">
    <location>
        <begin position="21"/>
        <end position="66"/>
    </location>
</feature>
<dbReference type="Pfam" id="PF08350">
    <property type="entry name" value="FilR1_middle"/>
    <property type="match status" value="1"/>
</dbReference>
<dbReference type="InterPro" id="IPR001845">
    <property type="entry name" value="HTH_ArsR_DNA-bd_dom"/>
</dbReference>
<keyword evidence="4" id="KW-1185">Reference proteome</keyword>
<name>A0ABT5XBW5_9EURY</name>
<dbReference type="Pfam" id="PF01022">
    <property type="entry name" value="HTH_5"/>
    <property type="match status" value="1"/>
</dbReference>
<dbReference type="RefSeq" id="WP_316967849.1">
    <property type="nucleotide sequence ID" value="NZ_JARFPL010000002.1"/>
</dbReference>
<feature type="domain" description="Methanogenesis regulatory protein FilR1 middle" evidence="2">
    <location>
        <begin position="136"/>
        <end position="262"/>
    </location>
</feature>
<dbReference type="PIRSF" id="PIRSF006692">
    <property type="entry name" value="TF_HTH_AF0396_prd"/>
    <property type="match status" value="1"/>
</dbReference>
<dbReference type="EMBL" id="JARFPL010000002">
    <property type="protein sequence ID" value="MDF0592138.1"/>
    <property type="molecule type" value="Genomic_DNA"/>
</dbReference>
<reference evidence="3 4" key="1">
    <citation type="submission" date="2023-03" db="EMBL/GenBank/DDBJ databases">
        <title>Whole genome sequencing of Methanotrichaceae archaeon M04Ac.</title>
        <authorList>
            <person name="Khomyakova M.A."/>
            <person name="Merkel A.Y."/>
            <person name="Slobodkin A.I."/>
        </authorList>
    </citation>
    <scope>NUCLEOTIDE SEQUENCE [LARGE SCALE GENOMIC DNA]</scope>
    <source>
        <strain evidence="3 4">M04Ac</strain>
    </source>
</reference>
<sequence length="267" mass="30018">MDLLNRYDLTEEYLKGFTRSKVRTQVILSLLEGEMSASELEKKLGARVTTILHSIKDMMASDLVEKSTQNSYSLTNLGKMQGYRLMDAIDFALVQEQHKKFWLTHDIAGIPSHLLKDIGMLSKSEMIESDPTSILKTTEHFVSGLKRSKMIKGVSPYVIPAYPDTIIEVAKTGARINLILTPKVIKALIKDYAPAFREVKGYDNVVIRSLDRETTIGFTVTDSFLSLGLFRLDGNYDLGSDLICIGDSAVSWGNELFEYYNKMSKPL</sequence>
<evidence type="ECO:0000313" key="3">
    <source>
        <dbReference type="EMBL" id="MDF0592138.1"/>
    </source>
</evidence>
<dbReference type="CDD" id="cd00090">
    <property type="entry name" value="HTH_ARSR"/>
    <property type="match status" value="1"/>
</dbReference>
<dbReference type="InterPro" id="IPR036388">
    <property type="entry name" value="WH-like_DNA-bd_sf"/>
</dbReference>
<evidence type="ECO:0000259" key="1">
    <source>
        <dbReference type="Pfam" id="PF01022"/>
    </source>
</evidence>
<evidence type="ECO:0000313" key="4">
    <source>
        <dbReference type="Proteomes" id="UP001215956"/>
    </source>
</evidence>
<dbReference type="InterPro" id="IPR036390">
    <property type="entry name" value="WH_DNA-bd_sf"/>
</dbReference>
<dbReference type="Proteomes" id="UP001215956">
    <property type="component" value="Unassembled WGS sequence"/>
</dbReference>
<accession>A0ABT5XBW5</accession>
<organism evidence="3 4">
    <name type="scientific">Candidatus Methanocrinis alkalitolerans</name>
    <dbReference type="NCBI Taxonomy" id="3033395"/>
    <lineage>
        <taxon>Archaea</taxon>
        <taxon>Methanobacteriati</taxon>
        <taxon>Methanobacteriota</taxon>
        <taxon>Stenosarchaea group</taxon>
        <taxon>Methanomicrobia</taxon>
        <taxon>Methanotrichales</taxon>
        <taxon>Methanotrichaceae</taxon>
        <taxon>Methanocrinis</taxon>
    </lineage>
</organism>
<dbReference type="InterPro" id="IPR011991">
    <property type="entry name" value="ArsR-like_HTH"/>
</dbReference>